<dbReference type="EMBL" id="FNYE01000049">
    <property type="protein sequence ID" value="SEK10861.1"/>
    <property type="molecule type" value="Genomic_DNA"/>
</dbReference>
<sequence length="139" mass="15410">MDVDLDALEQHDTVEFLIQTVDLVDLSCEPVRVQTVRDPQPMRMVGDGKIFKAARASGRRHVAQAVAPVGCIRMRVKVATQVRKLDEIGQLTRPGGLDFTVISQSAAQCRARASARLSASFRCLRIARNAASRHLRRMT</sequence>
<dbReference type="AlphaFoldDB" id="A0A1H7EAD5"/>
<evidence type="ECO:0000313" key="1">
    <source>
        <dbReference type="EMBL" id="SEK10861.1"/>
    </source>
</evidence>
<organism evidence="1 2">
    <name type="scientific">Paraburkholderia diazotrophica</name>
    <dbReference type="NCBI Taxonomy" id="667676"/>
    <lineage>
        <taxon>Bacteria</taxon>
        <taxon>Pseudomonadati</taxon>
        <taxon>Pseudomonadota</taxon>
        <taxon>Betaproteobacteria</taxon>
        <taxon>Burkholderiales</taxon>
        <taxon>Burkholderiaceae</taxon>
        <taxon>Paraburkholderia</taxon>
    </lineage>
</organism>
<evidence type="ECO:0000313" key="2">
    <source>
        <dbReference type="Proteomes" id="UP000198866"/>
    </source>
</evidence>
<reference evidence="2" key="1">
    <citation type="submission" date="2016-10" db="EMBL/GenBank/DDBJ databases">
        <authorList>
            <person name="Varghese N."/>
            <person name="Submissions S."/>
        </authorList>
    </citation>
    <scope>NUCLEOTIDE SEQUENCE [LARGE SCALE GENOMIC DNA]</scope>
    <source>
        <strain evidence="2">LMG 26031</strain>
    </source>
</reference>
<accession>A0A1H7EAD5</accession>
<name>A0A1H7EAD5_9BURK</name>
<dbReference type="Proteomes" id="UP000198866">
    <property type="component" value="Unassembled WGS sequence"/>
</dbReference>
<protein>
    <submittedName>
        <fullName evidence="1">Uncharacterized protein</fullName>
    </submittedName>
</protein>
<proteinExistence type="predicted"/>
<gene>
    <name evidence="1" type="ORF">SAMN05192539_104931</name>
</gene>
<keyword evidence="2" id="KW-1185">Reference proteome</keyword>